<accession>A0A9N8DJU8</accession>
<dbReference type="EMBL" id="CAICTM010000197">
    <property type="protein sequence ID" value="CAB9504467.1"/>
    <property type="molecule type" value="Genomic_DNA"/>
</dbReference>
<name>A0A9N8DJU8_9STRA</name>
<evidence type="ECO:0000313" key="3">
    <source>
        <dbReference type="Proteomes" id="UP001153069"/>
    </source>
</evidence>
<reference evidence="2" key="1">
    <citation type="submission" date="2020-06" db="EMBL/GenBank/DDBJ databases">
        <authorList>
            <consortium name="Plant Systems Biology data submission"/>
        </authorList>
    </citation>
    <scope>NUCLEOTIDE SEQUENCE</scope>
    <source>
        <strain evidence="2">D6</strain>
    </source>
</reference>
<comment type="caution">
    <text evidence="2">The sequence shown here is derived from an EMBL/GenBank/DDBJ whole genome shotgun (WGS) entry which is preliminary data.</text>
</comment>
<proteinExistence type="predicted"/>
<feature type="signal peptide" evidence="1">
    <location>
        <begin position="1"/>
        <end position="21"/>
    </location>
</feature>
<keyword evidence="3" id="KW-1185">Reference proteome</keyword>
<feature type="chain" id="PRO_5040508220" evidence="1">
    <location>
        <begin position="22"/>
        <end position="390"/>
    </location>
</feature>
<protein>
    <submittedName>
        <fullName evidence="2">Uncharacterized protein</fullName>
    </submittedName>
</protein>
<dbReference type="AlphaFoldDB" id="A0A9N8DJU8"/>
<gene>
    <name evidence="2" type="ORF">SEMRO_198_G084040.1</name>
</gene>
<organism evidence="2 3">
    <name type="scientific">Seminavis robusta</name>
    <dbReference type="NCBI Taxonomy" id="568900"/>
    <lineage>
        <taxon>Eukaryota</taxon>
        <taxon>Sar</taxon>
        <taxon>Stramenopiles</taxon>
        <taxon>Ochrophyta</taxon>
        <taxon>Bacillariophyta</taxon>
        <taxon>Bacillariophyceae</taxon>
        <taxon>Bacillariophycidae</taxon>
        <taxon>Naviculales</taxon>
        <taxon>Naviculaceae</taxon>
        <taxon>Seminavis</taxon>
    </lineage>
</organism>
<evidence type="ECO:0000256" key="1">
    <source>
        <dbReference type="SAM" id="SignalP"/>
    </source>
</evidence>
<keyword evidence="1" id="KW-0732">Signal</keyword>
<sequence length="390" mass="43538">MHPQQLQVLLFFVWGCFRVHGRSIRGRNLGQRQSVLNNNGGFRNPEDMVDLFGTPYIVICSWPETTLDRTSIGELSLLNTETKRKIKFASLQKSNDESSNLSPFADPTCQPKRLRRIGSHGVDVYQNHDYDNPDGPFSWEVAVLNHNQYESIEFFLLNFGNDDVNTQLPTLQQIGCTRLTEGDVHNNLSYNKDKTKLAVTMWYDSYLGIQGQLNFAKSFFRKKPGGDGSLKLVTAGGNVETLTDNLNGPNGVMYGIGKGFRHSIFVAESPNNRVVVVDDRTGTVEHLPKLSDTSSPDNLSREYTATGRRTNTFLITRLDSSFAQASACGVLGAGCNLDFTVLRYNWKHDTLEEVYSGTMEGQATVAIIKEDALYVGNFRIPGIVKVTGFR</sequence>
<dbReference type="SUPFAM" id="SSF63829">
    <property type="entry name" value="Calcium-dependent phosphotriesterase"/>
    <property type="match status" value="1"/>
</dbReference>
<evidence type="ECO:0000313" key="2">
    <source>
        <dbReference type="EMBL" id="CAB9504467.1"/>
    </source>
</evidence>
<dbReference type="Proteomes" id="UP001153069">
    <property type="component" value="Unassembled WGS sequence"/>
</dbReference>